<protein>
    <recommendedName>
        <fullName evidence="3">Exocyst subunit Exo70 family protein</fullName>
    </recommendedName>
</protein>
<dbReference type="Gene3D" id="1.20.1280.170">
    <property type="entry name" value="Exocyst complex component Exo70"/>
    <property type="match status" value="2"/>
</dbReference>
<dbReference type="InterPro" id="IPR016159">
    <property type="entry name" value="Cullin_repeat-like_dom_sf"/>
</dbReference>
<reference evidence="5" key="2">
    <citation type="submission" date="2018-05" db="EMBL/GenBank/DDBJ databases">
        <title>OpunRS2 (Oryza punctata Reference Sequence Version 2).</title>
        <authorList>
            <person name="Zhang J."/>
            <person name="Kudrna D."/>
            <person name="Lee S."/>
            <person name="Talag J."/>
            <person name="Welchert J."/>
            <person name="Wing R.A."/>
        </authorList>
    </citation>
    <scope>NUCLEOTIDE SEQUENCE [LARGE SCALE GENOMIC DNA]</scope>
</reference>
<keyword evidence="3" id="KW-0268">Exocytosis</keyword>
<keyword evidence="3" id="KW-0653">Protein transport</keyword>
<dbReference type="HOGENOM" id="CLU_010236_6_0_1"/>
<accession>A0A0E0MIK1</accession>
<dbReference type="Pfam" id="PF03081">
    <property type="entry name" value="Exo70_C"/>
    <property type="match status" value="1"/>
</dbReference>
<dbReference type="GO" id="GO:0000145">
    <property type="term" value="C:exocyst"/>
    <property type="evidence" value="ECO:0007669"/>
    <property type="project" value="InterPro"/>
</dbReference>
<organism evidence="5">
    <name type="scientific">Oryza punctata</name>
    <name type="common">Red rice</name>
    <dbReference type="NCBI Taxonomy" id="4537"/>
    <lineage>
        <taxon>Eukaryota</taxon>
        <taxon>Viridiplantae</taxon>
        <taxon>Streptophyta</taxon>
        <taxon>Embryophyta</taxon>
        <taxon>Tracheophyta</taxon>
        <taxon>Spermatophyta</taxon>
        <taxon>Magnoliopsida</taxon>
        <taxon>Liliopsida</taxon>
        <taxon>Poales</taxon>
        <taxon>Poaceae</taxon>
        <taxon>BOP clade</taxon>
        <taxon>Oryzoideae</taxon>
        <taxon>Oryzeae</taxon>
        <taxon>Oryzinae</taxon>
        <taxon>Oryza</taxon>
    </lineage>
</organism>
<keyword evidence="6" id="KW-1185">Reference proteome</keyword>
<dbReference type="AlphaFoldDB" id="A0A0E0MIK1"/>
<evidence type="ECO:0000256" key="2">
    <source>
        <dbReference type="ARBA" id="ARBA00022448"/>
    </source>
</evidence>
<name>A0A0E0MIK1_ORYPU</name>
<dbReference type="SUPFAM" id="SSF74788">
    <property type="entry name" value="Cullin repeat-like"/>
    <property type="match status" value="1"/>
</dbReference>
<dbReference type="STRING" id="4537.A0A0E0MIK1"/>
<keyword evidence="2 3" id="KW-0813">Transport</keyword>
<evidence type="ECO:0000259" key="4">
    <source>
        <dbReference type="Pfam" id="PF03081"/>
    </source>
</evidence>
<evidence type="ECO:0000313" key="5">
    <source>
        <dbReference type="EnsemblPlants" id="OPUNC12G00150.1"/>
    </source>
</evidence>
<dbReference type="OMA" id="ADIFANW"/>
<dbReference type="Proteomes" id="UP000026962">
    <property type="component" value="Chromosome 12"/>
</dbReference>
<dbReference type="GO" id="GO:0005546">
    <property type="term" value="F:phosphatidylinositol-4,5-bisphosphate binding"/>
    <property type="evidence" value="ECO:0007669"/>
    <property type="project" value="InterPro"/>
</dbReference>
<dbReference type="InterPro" id="IPR046364">
    <property type="entry name" value="Exo70_C"/>
</dbReference>
<comment type="similarity">
    <text evidence="1 3">Belongs to the EXO70 family.</text>
</comment>
<dbReference type="EnsemblPlants" id="OPUNC12G00150.1">
    <property type="protein sequence ID" value="OPUNC12G00150.1"/>
    <property type="gene ID" value="OPUNC12G00150"/>
</dbReference>
<proteinExistence type="inferred from homology"/>
<dbReference type="GO" id="GO:0006887">
    <property type="term" value="P:exocytosis"/>
    <property type="evidence" value="ECO:0007669"/>
    <property type="project" value="UniProtKB-KW"/>
</dbReference>
<dbReference type="InterPro" id="IPR004140">
    <property type="entry name" value="Exo70"/>
</dbReference>
<evidence type="ECO:0000256" key="3">
    <source>
        <dbReference type="RuleBase" id="RU365026"/>
    </source>
</evidence>
<dbReference type="Pfam" id="PF20669">
    <property type="entry name" value="Exo70_N"/>
    <property type="match status" value="1"/>
</dbReference>
<reference evidence="5" key="1">
    <citation type="submission" date="2015-04" db="UniProtKB">
        <authorList>
            <consortium name="EnsemblPlants"/>
        </authorList>
    </citation>
    <scope>IDENTIFICATION</scope>
</reference>
<evidence type="ECO:0000256" key="1">
    <source>
        <dbReference type="ARBA" id="ARBA00006756"/>
    </source>
</evidence>
<dbReference type="Gramene" id="OPUNC12G00150.1">
    <property type="protein sequence ID" value="OPUNC12G00150.1"/>
    <property type="gene ID" value="OPUNC12G00150"/>
</dbReference>
<comment type="function">
    <text evidence="3">Component of the exocyst complex.</text>
</comment>
<dbReference type="PANTHER" id="PTHR12542">
    <property type="entry name" value="EXOCYST COMPLEX PROTEIN EXO70"/>
    <property type="match status" value="1"/>
</dbReference>
<dbReference type="GO" id="GO:0015031">
    <property type="term" value="P:protein transport"/>
    <property type="evidence" value="ECO:0007669"/>
    <property type="project" value="UniProtKB-KW"/>
</dbReference>
<feature type="domain" description="Exocyst complex subunit Exo70 C-terminal" evidence="4">
    <location>
        <begin position="238"/>
        <end position="467"/>
    </location>
</feature>
<evidence type="ECO:0000313" key="6">
    <source>
        <dbReference type="Proteomes" id="UP000026962"/>
    </source>
</evidence>
<dbReference type="PANTHER" id="PTHR12542:SF17">
    <property type="entry name" value="EXOCYST SUBUNIT EXO70 FAMILY PROTEIN"/>
    <property type="match status" value="1"/>
</dbReference>
<sequence length="480" mass="52493">MQRHRRTLSTTVVEETVAAAATLVSKWHPDDHHSSLFLHGHASEADHFLRAAADLHRAMLFFASDPTNAHNGHALVQANHLLDTAMRRLQLELRLLLSLSAPPAASLDRLRALADTMMAAGYGKECISTFKERHRAALRRQHTAMQVQLSKLTWEQVDDNIQSWLAAARIAFTSVFPAEKELCDTVFAGDASVGDAVFEDVANTRQQISSPSLRPPWRERAARRSGCSVCSTCTTLSPRSEVAKRACSALFKTGEAARGALANLEAAIEKEPSKATVAGGAVHPLTRYVMNYLVFLADYDGALDRINQQGSPESSSTSRASMSIGRLVQVLMRKIEAKGESYREAALRHLFMANNTHYVARKVAMIPSLGVGDDDGEEYCRRRHVEAYVRAAWGKVLKAIAAADGVEVEEAVMESVAKQEKWVAADEEMGQVLRAAATAAVVPKYRMFYRRHGATLRLTPGDVNAMIAALFGGIATDSSN</sequence>
<dbReference type="eggNOG" id="KOG2344">
    <property type="taxonomic scope" value="Eukaryota"/>
</dbReference>